<evidence type="ECO:0000256" key="1">
    <source>
        <dbReference type="ARBA" id="ARBA00005771"/>
    </source>
</evidence>
<feature type="non-terminal residue" evidence="4">
    <location>
        <position position="89"/>
    </location>
</feature>
<organism evidence="4 5">
    <name type="scientific">Dinothrombium tinctorium</name>
    <dbReference type="NCBI Taxonomy" id="1965070"/>
    <lineage>
        <taxon>Eukaryota</taxon>
        <taxon>Metazoa</taxon>
        <taxon>Ecdysozoa</taxon>
        <taxon>Arthropoda</taxon>
        <taxon>Chelicerata</taxon>
        <taxon>Arachnida</taxon>
        <taxon>Acari</taxon>
        <taxon>Acariformes</taxon>
        <taxon>Trombidiformes</taxon>
        <taxon>Prostigmata</taxon>
        <taxon>Anystina</taxon>
        <taxon>Parasitengona</taxon>
        <taxon>Trombidioidea</taxon>
        <taxon>Trombidiidae</taxon>
        <taxon>Dinothrombium</taxon>
    </lineage>
</organism>
<comment type="caution">
    <text evidence="4">The sequence shown here is derived from an EMBL/GenBank/DDBJ whole genome shotgun (WGS) entry which is preliminary data.</text>
</comment>
<dbReference type="SUPFAM" id="SSF52540">
    <property type="entry name" value="P-loop containing nucleoside triphosphate hydrolases"/>
    <property type="match status" value="1"/>
</dbReference>
<dbReference type="InterPro" id="IPR027417">
    <property type="entry name" value="P-loop_NTPase"/>
</dbReference>
<reference evidence="4 5" key="1">
    <citation type="journal article" date="2018" name="Gigascience">
        <title>Genomes of trombidid mites reveal novel predicted allergens and laterally-transferred genes associated with secondary metabolism.</title>
        <authorList>
            <person name="Dong X."/>
            <person name="Chaisiri K."/>
            <person name="Xia D."/>
            <person name="Armstrong S.D."/>
            <person name="Fang Y."/>
            <person name="Donnelly M.J."/>
            <person name="Kadowaki T."/>
            <person name="McGarry J.W."/>
            <person name="Darby A.C."/>
            <person name="Makepeace B.L."/>
        </authorList>
    </citation>
    <scope>NUCLEOTIDE SEQUENCE [LARGE SCALE GENOMIC DNA]</scope>
    <source>
        <strain evidence="4">UoL-WK</strain>
    </source>
</reference>
<protein>
    <submittedName>
        <fullName evidence="4">Sulfotransferase 1C2A-like protein</fullName>
    </submittedName>
</protein>
<sequence length="89" mass="10256">MQICVLLFNDGDVPNDVAEKSLYARIPFLECMGAQAIDQTSSLKAIKTHLPFDLTPYNPNAKYIYAARNPKDACVSFYHHHKLFREYEF</sequence>
<dbReference type="GO" id="GO:0008146">
    <property type="term" value="F:sulfotransferase activity"/>
    <property type="evidence" value="ECO:0007669"/>
    <property type="project" value="InterPro"/>
</dbReference>
<proteinExistence type="inferred from homology"/>
<dbReference type="PANTHER" id="PTHR11783">
    <property type="entry name" value="SULFOTRANSFERASE SULT"/>
    <property type="match status" value="1"/>
</dbReference>
<evidence type="ECO:0000259" key="3">
    <source>
        <dbReference type="Pfam" id="PF00685"/>
    </source>
</evidence>
<dbReference type="Proteomes" id="UP000285301">
    <property type="component" value="Unassembled WGS sequence"/>
</dbReference>
<comment type="similarity">
    <text evidence="1">Belongs to the sulfotransferase 1 family.</text>
</comment>
<evidence type="ECO:0000313" key="5">
    <source>
        <dbReference type="Proteomes" id="UP000285301"/>
    </source>
</evidence>
<evidence type="ECO:0000256" key="2">
    <source>
        <dbReference type="ARBA" id="ARBA00022679"/>
    </source>
</evidence>
<keyword evidence="5" id="KW-1185">Reference proteome</keyword>
<gene>
    <name evidence="4" type="ORF">B4U79_07917</name>
</gene>
<dbReference type="STRING" id="1965070.A0A443Q7Y4"/>
<dbReference type="Gene3D" id="3.40.50.300">
    <property type="entry name" value="P-loop containing nucleotide triphosphate hydrolases"/>
    <property type="match status" value="1"/>
</dbReference>
<dbReference type="AlphaFoldDB" id="A0A443Q7Y4"/>
<dbReference type="OrthoDB" id="205623at2759"/>
<dbReference type="InterPro" id="IPR000863">
    <property type="entry name" value="Sulfotransferase_dom"/>
</dbReference>
<accession>A0A443Q7Y4</accession>
<name>A0A443Q7Y4_9ACAR</name>
<feature type="domain" description="Sulfotransferase" evidence="3">
    <location>
        <begin position="2"/>
        <end position="84"/>
    </location>
</feature>
<keyword evidence="2 4" id="KW-0808">Transferase</keyword>
<evidence type="ECO:0000313" key="4">
    <source>
        <dbReference type="EMBL" id="RWR99141.1"/>
    </source>
</evidence>
<dbReference type="EMBL" id="NCKU01016743">
    <property type="protein sequence ID" value="RWR99141.1"/>
    <property type="molecule type" value="Genomic_DNA"/>
</dbReference>
<dbReference type="Pfam" id="PF00685">
    <property type="entry name" value="Sulfotransfer_1"/>
    <property type="match status" value="1"/>
</dbReference>